<keyword evidence="5" id="KW-0833">Ubl conjugation pathway</keyword>
<feature type="compositionally biased region" description="Low complexity" evidence="8">
    <location>
        <begin position="16"/>
        <end position="27"/>
    </location>
</feature>
<evidence type="ECO:0000256" key="6">
    <source>
        <dbReference type="ARBA" id="ARBA00022833"/>
    </source>
</evidence>
<evidence type="ECO:0000256" key="8">
    <source>
        <dbReference type="SAM" id="MobiDB-lite"/>
    </source>
</evidence>
<dbReference type="InterPro" id="IPR012334">
    <property type="entry name" value="Pectin_lyas_fold"/>
</dbReference>
<evidence type="ECO:0000313" key="11">
    <source>
        <dbReference type="Proteomes" id="UP000007797"/>
    </source>
</evidence>
<dbReference type="SMART" id="SM00396">
    <property type="entry name" value="ZnF_UBR1"/>
    <property type="match status" value="1"/>
</dbReference>
<name>F4QBK2_CACFS</name>
<feature type="domain" description="UBR-type" evidence="9">
    <location>
        <begin position="608"/>
        <end position="683"/>
    </location>
</feature>
<dbReference type="InterPro" id="IPR022441">
    <property type="entry name" value="Para_beta_helix_rpt-2"/>
</dbReference>
<dbReference type="InterPro" id="IPR006633">
    <property type="entry name" value="Carb-bd_sugar_hydrolysis-dom"/>
</dbReference>
<comment type="pathway">
    <text evidence="1">Protein modification; protein ubiquitination.</text>
</comment>
<dbReference type="InterPro" id="IPR001810">
    <property type="entry name" value="F-box_dom"/>
</dbReference>
<evidence type="ECO:0000256" key="5">
    <source>
        <dbReference type="ARBA" id="ARBA00022786"/>
    </source>
</evidence>
<feature type="compositionally biased region" description="Polar residues" evidence="8">
    <location>
        <begin position="28"/>
        <end position="38"/>
    </location>
</feature>
<dbReference type="PANTHER" id="PTHR22990:SF15">
    <property type="entry name" value="F-BOX ONLY PROTEIN 10"/>
    <property type="match status" value="1"/>
</dbReference>
<dbReference type="InterPro" id="IPR006626">
    <property type="entry name" value="PbH1"/>
</dbReference>
<dbReference type="InterPro" id="IPR039448">
    <property type="entry name" value="Beta_helix"/>
</dbReference>
<dbReference type="KEGG" id="dfa:DFA_10848"/>
<evidence type="ECO:0000259" key="9">
    <source>
        <dbReference type="PROSITE" id="PS51157"/>
    </source>
</evidence>
<proteinExistence type="predicted"/>
<dbReference type="EMBL" id="GL883027">
    <property type="protein sequence ID" value="EGG14974.1"/>
    <property type="molecule type" value="Genomic_DNA"/>
</dbReference>
<evidence type="ECO:0000256" key="7">
    <source>
        <dbReference type="PROSITE-ProRule" id="PRU00508"/>
    </source>
</evidence>
<dbReference type="Gene3D" id="2.160.20.10">
    <property type="entry name" value="Single-stranded right-handed beta-helix, Pectin lyase-like"/>
    <property type="match status" value="2"/>
</dbReference>
<protein>
    <recommendedName>
        <fullName evidence="9">UBR-type domain-containing protein</fullName>
    </recommendedName>
</protein>
<dbReference type="SUPFAM" id="SSF81383">
    <property type="entry name" value="F-box domain"/>
    <property type="match status" value="1"/>
</dbReference>
<feature type="compositionally biased region" description="Low complexity" evidence="8">
    <location>
        <begin position="702"/>
        <end position="719"/>
    </location>
</feature>
<dbReference type="STRING" id="1054147.F4QBK2"/>
<dbReference type="InterPro" id="IPR011050">
    <property type="entry name" value="Pectin_lyase_fold/virulence"/>
</dbReference>
<organism evidence="10 11">
    <name type="scientific">Cavenderia fasciculata</name>
    <name type="common">Slime mold</name>
    <name type="synonym">Dictyostelium fasciculatum</name>
    <dbReference type="NCBI Taxonomy" id="261658"/>
    <lineage>
        <taxon>Eukaryota</taxon>
        <taxon>Amoebozoa</taxon>
        <taxon>Evosea</taxon>
        <taxon>Eumycetozoa</taxon>
        <taxon>Dictyostelia</taxon>
        <taxon>Acytosteliales</taxon>
        <taxon>Cavenderiaceae</taxon>
        <taxon>Cavenderia</taxon>
    </lineage>
</organism>
<feature type="region of interest" description="Disordered" evidence="8">
    <location>
        <begin position="691"/>
        <end position="722"/>
    </location>
</feature>
<dbReference type="RefSeq" id="XP_004351490.1">
    <property type="nucleotide sequence ID" value="XM_004351438.1"/>
</dbReference>
<dbReference type="GeneID" id="14866930"/>
<keyword evidence="11" id="KW-1185">Reference proteome</keyword>
<feature type="compositionally biased region" description="Polar residues" evidence="8">
    <location>
        <begin position="1"/>
        <end position="15"/>
    </location>
</feature>
<evidence type="ECO:0000256" key="3">
    <source>
        <dbReference type="ARBA" id="ARBA00022737"/>
    </source>
</evidence>
<gene>
    <name evidence="10" type="ORF">DFA_10848</name>
</gene>
<dbReference type="NCBIfam" id="TIGR03804">
    <property type="entry name" value="para_beta_helix"/>
    <property type="match status" value="3"/>
</dbReference>
<dbReference type="OMA" id="CNNLEDG"/>
<dbReference type="InterPro" id="IPR036047">
    <property type="entry name" value="F-box-like_dom_sf"/>
</dbReference>
<evidence type="ECO:0000313" key="10">
    <source>
        <dbReference type="EMBL" id="EGG14974.1"/>
    </source>
</evidence>
<dbReference type="PANTHER" id="PTHR22990">
    <property type="entry name" value="F-BOX ONLY PROTEIN"/>
    <property type="match status" value="1"/>
</dbReference>
<feature type="zinc finger region" description="UBR-type" evidence="7">
    <location>
        <begin position="608"/>
        <end position="683"/>
    </location>
</feature>
<dbReference type="Proteomes" id="UP000007797">
    <property type="component" value="Unassembled WGS sequence"/>
</dbReference>
<reference evidence="11" key="1">
    <citation type="journal article" date="2011" name="Genome Res.">
        <title>Phylogeny-wide analysis of social amoeba genomes highlights ancient origins for complex intercellular communication.</title>
        <authorList>
            <person name="Heidel A.J."/>
            <person name="Lawal H.M."/>
            <person name="Felder M."/>
            <person name="Schilde C."/>
            <person name="Helps N.R."/>
            <person name="Tunggal B."/>
            <person name="Rivero F."/>
            <person name="John U."/>
            <person name="Schleicher M."/>
            <person name="Eichinger L."/>
            <person name="Platzer M."/>
            <person name="Noegel A.A."/>
            <person name="Schaap P."/>
            <person name="Gloeckner G."/>
        </authorList>
    </citation>
    <scope>NUCLEOTIDE SEQUENCE [LARGE SCALE GENOMIC DNA]</scope>
    <source>
        <strain evidence="11">SH3</strain>
    </source>
</reference>
<dbReference type="InterPro" id="IPR051550">
    <property type="entry name" value="SCF-Subunits/Alg-Epimerases"/>
</dbReference>
<dbReference type="InterPro" id="IPR003126">
    <property type="entry name" value="Znf_UBR"/>
</dbReference>
<evidence type="ECO:0000256" key="1">
    <source>
        <dbReference type="ARBA" id="ARBA00004906"/>
    </source>
</evidence>
<dbReference type="Pfam" id="PF12937">
    <property type="entry name" value="F-box-like"/>
    <property type="match status" value="1"/>
</dbReference>
<dbReference type="Gene3D" id="1.20.1280.50">
    <property type="match status" value="1"/>
</dbReference>
<dbReference type="OrthoDB" id="427974at2759"/>
<dbReference type="Pfam" id="PF13229">
    <property type="entry name" value="Beta_helix"/>
    <property type="match status" value="1"/>
</dbReference>
<dbReference type="GO" id="GO:0008270">
    <property type="term" value="F:zinc ion binding"/>
    <property type="evidence" value="ECO:0007669"/>
    <property type="project" value="UniProtKB-KW"/>
</dbReference>
<dbReference type="SMART" id="SM00256">
    <property type="entry name" value="FBOX"/>
    <property type="match status" value="1"/>
</dbReference>
<dbReference type="GO" id="GO:0006511">
    <property type="term" value="P:ubiquitin-dependent protein catabolic process"/>
    <property type="evidence" value="ECO:0007669"/>
    <property type="project" value="TreeGrafter"/>
</dbReference>
<evidence type="ECO:0000256" key="2">
    <source>
        <dbReference type="ARBA" id="ARBA00022723"/>
    </source>
</evidence>
<keyword evidence="2" id="KW-0479">Metal-binding</keyword>
<accession>F4QBK2</accession>
<dbReference type="Pfam" id="PF02207">
    <property type="entry name" value="zf-UBR"/>
    <property type="match status" value="1"/>
</dbReference>
<keyword evidence="4" id="KW-0863">Zinc-finger</keyword>
<dbReference type="SUPFAM" id="SSF51126">
    <property type="entry name" value="Pectin lyase-like"/>
    <property type="match status" value="2"/>
</dbReference>
<feature type="compositionally biased region" description="Polar residues" evidence="8">
    <location>
        <begin position="691"/>
        <end position="701"/>
    </location>
</feature>
<keyword evidence="3" id="KW-0677">Repeat</keyword>
<evidence type="ECO:0000256" key="4">
    <source>
        <dbReference type="ARBA" id="ARBA00022771"/>
    </source>
</evidence>
<dbReference type="AlphaFoldDB" id="F4QBK2"/>
<dbReference type="SMART" id="SM00710">
    <property type="entry name" value="PbH1"/>
    <property type="match status" value="13"/>
</dbReference>
<feature type="region of interest" description="Disordered" evidence="8">
    <location>
        <begin position="1"/>
        <end position="38"/>
    </location>
</feature>
<dbReference type="PROSITE" id="PS51157">
    <property type="entry name" value="ZF_UBR"/>
    <property type="match status" value="1"/>
</dbReference>
<dbReference type="SMART" id="SM00722">
    <property type="entry name" value="CASH"/>
    <property type="match status" value="2"/>
</dbReference>
<keyword evidence="6" id="KW-0862">Zinc</keyword>
<dbReference type="CDD" id="cd19671">
    <property type="entry name" value="UBR-box_UBR4_5_6_7"/>
    <property type="match status" value="1"/>
</dbReference>
<sequence>MGYYSGSQHQHNKYLNNANNNSNNNNSQPSTPEQQTMNYDDQTNDALTQAKLSIATENLGLVSPTLYSPLSSPTPVSLKSLSNPLTTILSDENWIHILSFLDSRSLLNLSETCHYFYYISNDKFLWEELLKNERGDVLILPPNSELNNAKFVYKNRRDFTTITEALSNLTDDKREIILIRPGTYKENLVINKPVDIIGEGLNTDVLIESGTSNTVSISAPYGSLTNVSTKQTGHWFCIDIEKGGFTINKCDITNTTLSAVKIGKEASPWISDNIIHDCKEAGIAIFGGEGTIIGNRFTRNRYGSIEVVYSTAKPTIKLNRIYRNKGYGIHCHTNSAGVISENIIEENESDGISCWGGASPVVSNNKICNNLEDGIYIHEDGKGIYEHNQIFGQKLDGIRISKSNPQISNNTIHHNQGDGIRLVIKANPVITENHICENKRVGIHIYREGMGIISNNYIYGNRNAGMQVYSRANATITNNKIIQNRCSGIYVSDHAIVNIRSNEISNNGEVGIEIVSGAKALCFDNNLINRNWEAGLAYYSDSKPLGFETNNNFTGNGSEGSQQYVMREGRELMSIQQYNRAISQPRGRGSNEELEPISFLVENALQVGLCTLSYTREYYHAQYWYECRTCSEPRKILGRSEIAVCEECAKKCHAGHDIGLRKYGHFYCDCGQQVANPCKCISYKSRPMNPHNNLLINPHSSNTTTTTTNGQNQQGQQNNPLTNYLSNSTNPSFNTHKHETINTPI</sequence>